<dbReference type="Proteomes" id="UP000266673">
    <property type="component" value="Unassembled WGS sequence"/>
</dbReference>
<name>A0A397TQ76_9GLOM</name>
<dbReference type="OrthoDB" id="2304551at2759"/>
<evidence type="ECO:0000313" key="1">
    <source>
        <dbReference type="EMBL" id="RIB00130.1"/>
    </source>
</evidence>
<dbReference type="AlphaFoldDB" id="A0A397TQ76"/>
<accession>A0A397TQ76</accession>
<reference evidence="1 2" key="1">
    <citation type="submission" date="2018-06" db="EMBL/GenBank/DDBJ databases">
        <title>Comparative genomics reveals the genomic features of Rhizophagus irregularis, R. cerebriforme, R. diaphanum and Gigaspora rosea, and their symbiotic lifestyle signature.</title>
        <authorList>
            <person name="Morin E."/>
            <person name="San Clemente H."/>
            <person name="Chen E.C.H."/>
            <person name="De La Providencia I."/>
            <person name="Hainaut M."/>
            <person name="Kuo A."/>
            <person name="Kohler A."/>
            <person name="Murat C."/>
            <person name="Tang N."/>
            <person name="Roy S."/>
            <person name="Loubradou J."/>
            <person name="Henrissat B."/>
            <person name="Grigoriev I.V."/>
            <person name="Corradi N."/>
            <person name="Roux C."/>
            <person name="Martin F.M."/>
        </authorList>
    </citation>
    <scope>NUCLEOTIDE SEQUENCE [LARGE SCALE GENOMIC DNA]</scope>
    <source>
        <strain evidence="1 2">DAOM 194757</strain>
    </source>
</reference>
<dbReference type="EMBL" id="QKWP01005175">
    <property type="protein sequence ID" value="RIB00130.1"/>
    <property type="molecule type" value="Genomic_DNA"/>
</dbReference>
<comment type="caution">
    <text evidence="1">The sequence shown here is derived from an EMBL/GenBank/DDBJ whole genome shotgun (WGS) entry which is preliminary data.</text>
</comment>
<evidence type="ECO:0000313" key="2">
    <source>
        <dbReference type="Proteomes" id="UP000266673"/>
    </source>
</evidence>
<sequence length="406" mass="47543">MSHKQHKIQLISIGNIIETLHYGPFASNWWFLYQKKQPNLNCSWLPFPIDYCVRVIFKNCQITIRIIRTNENGFQPGFINDIDSNSIIYRSATTAISEAYQKYNNNQTNTRFSGMDFLGLNTDDIVLQLLAKIIFTPFTITFHKITLFVGSIGTSNNEALNFGGPGYIVSFKHKVRGDQCLVVQQINDSNLSIMVYKEGILREKVVGISPKAVWKQMTICQEYDPIELFGLTNIMVQKLIQEHRSNICCTVTDWHNLDIMMHIYNKDLKRQIATMNLNWHDFFLRWYNQKSSIIEFRSFLLYIYLSNYQFSDRELRLWRKFMRDVGCTNITPFDKELSLEFWTQEKDPSADLKIITNLYNNGFLNLDKKINITSNVYTEINNNEKKFLQSFNIVLQQNKRGATGKQ</sequence>
<keyword evidence="2" id="KW-1185">Reference proteome</keyword>
<organism evidence="1 2">
    <name type="scientific">Gigaspora rosea</name>
    <dbReference type="NCBI Taxonomy" id="44941"/>
    <lineage>
        <taxon>Eukaryota</taxon>
        <taxon>Fungi</taxon>
        <taxon>Fungi incertae sedis</taxon>
        <taxon>Mucoromycota</taxon>
        <taxon>Glomeromycotina</taxon>
        <taxon>Glomeromycetes</taxon>
        <taxon>Diversisporales</taxon>
        <taxon>Gigasporaceae</taxon>
        <taxon>Gigaspora</taxon>
    </lineage>
</organism>
<proteinExistence type="predicted"/>
<protein>
    <submittedName>
        <fullName evidence="1">Uncharacterized protein</fullName>
    </submittedName>
</protein>
<gene>
    <name evidence="1" type="ORF">C2G38_2235512</name>
</gene>